<gene>
    <name evidence="2" type="ORF">DV515_00017471</name>
</gene>
<dbReference type="Proteomes" id="UP000276834">
    <property type="component" value="Unassembled WGS sequence"/>
</dbReference>
<evidence type="ECO:0000313" key="2">
    <source>
        <dbReference type="EMBL" id="RLV64458.1"/>
    </source>
</evidence>
<dbReference type="AlphaFoldDB" id="A0A3L8QB59"/>
<proteinExistence type="predicted"/>
<evidence type="ECO:0000313" key="3">
    <source>
        <dbReference type="Proteomes" id="UP000276834"/>
    </source>
</evidence>
<comment type="caution">
    <text evidence="2">The sequence shown here is derived from an EMBL/GenBank/DDBJ whole genome shotgun (WGS) entry which is preliminary data.</text>
</comment>
<sequence>MSPTLARAKPKPDSRGPPPPGPATCGDSGVLGAGAGTRPRPHTPQVGGDPPQNCEIVIPPKNLPSPQLGPTEIPGELWGAPGETPIPGSCGISQVRPPPLGAAGCSR</sequence>
<accession>A0A3L8QB59</accession>
<organism evidence="2 3">
    <name type="scientific">Chloebia gouldiae</name>
    <name type="common">Gouldian finch</name>
    <name type="synonym">Erythrura gouldiae</name>
    <dbReference type="NCBI Taxonomy" id="44316"/>
    <lineage>
        <taxon>Eukaryota</taxon>
        <taxon>Metazoa</taxon>
        <taxon>Chordata</taxon>
        <taxon>Craniata</taxon>
        <taxon>Vertebrata</taxon>
        <taxon>Euteleostomi</taxon>
        <taxon>Archelosauria</taxon>
        <taxon>Archosauria</taxon>
        <taxon>Dinosauria</taxon>
        <taxon>Saurischia</taxon>
        <taxon>Theropoda</taxon>
        <taxon>Coelurosauria</taxon>
        <taxon>Aves</taxon>
        <taxon>Neognathae</taxon>
        <taxon>Neoaves</taxon>
        <taxon>Telluraves</taxon>
        <taxon>Australaves</taxon>
        <taxon>Passeriformes</taxon>
        <taxon>Passeroidea</taxon>
        <taxon>Passeridae</taxon>
        <taxon>Chloebia</taxon>
    </lineage>
</organism>
<protein>
    <submittedName>
        <fullName evidence="2">Uncharacterized protein</fullName>
    </submittedName>
</protein>
<reference evidence="2 3" key="1">
    <citation type="journal article" date="2018" name="Proc. R. Soc. B">
        <title>A non-coding region near Follistatin controls head colour polymorphism in the Gouldian finch.</title>
        <authorList>
            <person name="Toomey M.B."/>
            <person name="Marques C.I."/>
            <person name="Andrade P."/>
            <person name="Araujo P.M."/>
            <person name="Sabatino S."/>
            <person name="Gazda M.A."/>
            <person name="Afonso S."/>
            <person name="Lopes R.J."/>
            <person name="Corbo J.C."/>
            <person name="Carneiro M."/>
        </authorList>
    </citation>
    <scope>NUCLEOTIDE SEQUENCE [LARGE SCALE GENOMIC DNA]</scope>
    <source>
        <strain evidence="2">Red01</strain>
        <tissue evidence="2">Muscle</tissue>
    </source>
</reference>
<name>A0A3L8QB59_CHLGU</name>
<evidence type="ECO:0000256" key="1">
    <source>
        <dbReference type="SAM" id="MobiDB-lite"/>
    </source>
</evidence>
<feature type="region of interest" description="Disordered" evidence="1">
    <location>
        <begin position="1"/>
        <end position="107"/>
    </location>
</feature>
<dbReference type="EMBL" id="QUSF01001175">
    <property type="protein sequence ID" value="RLV64458.1"/>
    <property type="molecule type" value="Genomic_DNA"/>
</dbReference>
<keyword evidence="3" id="KW-1185">Reference proteome</keyword>